<accession>A0A1I0F1L1</accession>
<protein>
    <recommendedName>
        <fullName evidence="2">Gp5/Type VI secretion system Vgr protein OB-fold domain-containing protein</fullName>
    </recommendedName>
</protein>
<dbReference type="OrthoDB" id="9762420at2"/>
<organism evidence="3 4">
    <name type="scientific">Nitrosomonas marina</name>
    <dbReference type="NCBI Taxonomy" id="917"/>
    <lineage>
        <taxon>Bacteria</taxon>
        <taxon>Pseudomonadati</taxon>
        <taxon>Pseudomonadota</taxon>
        <taxon>Betaproteobacteria</taxon>
        <taxon>Nitrosomonadales</taxon>
        <taxon>Nitrosomonadaceae</taxon>
        <taxon>Nitrosomonas</taxon>
    </lineage>
</organism>
<gene>
    <name evidence="3" type="ORF">SAMN05216326_13216</name>
</gene>
<dbReference type="InterPro" id="IPR037026">
    <property type="entry name" value="Vgr_OB-fold_dom_sf"/>
</dbReference>
<evidence type="ECO:0000313" key="3">
    <source>
        <dbReference type="EMBL" id="SET51670.1"/>
    </source>
</evidence>
<dbReference type="AlphaFoldDB" id="A0A1I0F1L1"/>
<reference evidence="4" key="1">
    <citation type="submission" date="2016-10" db="EMBL/GenBank/DDBJ databases">
        <authorList>
            <person name="Varghese N."/>
            <person name="Submissions S."/>
        </authorList>
    </citation>
    <scope>NUCLEOTIDE SEQUENCE [LARGE SCALE GENOMIC DNA]</scope>
    <source>
        <strain evidence="4">Nm71</strain>
    </source>
</reference>
<dbReference type="Proteomes" id="UP000199345">
    <property type="component" value="Unassembled WGS sequence"/>
</dbReference>
<proteinExistence type="predicted"/>
<sequence>MNLEQTVASIMQKMERQFYGKYRGFVVENEDPEQLGRLRVRVPSVLGNDVVTGWALPCLPFGGNVNQGMFFIPEVDAGVWIEFEEGDLECPIWAGTFWSKPGGESEIPKTNGADGTEQDIQKQPTRKIIKTLKGHSIQIEDKDDEEMILINEAINGHVIKLDKEGVIITDGANGNAMIMDKDGTIIEDANGNKVIMEGSSITVEESSGNKIILESGGIKVGSDGASEPFLLGNTFLSNFSSLVNTLATHTHLGNMGAPTSPPTSPIMFVEAGVKSMKHKVE</sequence>
<evidence type="ECO:0000313" key="4">
    <source>
        <dbReference type="Proteomes" id="UP000199345"/>
    </source>
</evidence>
<evidence type="ECO:0000256" key="1">
    <source>
        <dbReference type="SAM" id="MobiDB-lite"/>
    </source>
</evidence>
<feature type="region of interest" description="Disordered" evidence="1">
    <location>
        <begin position="101"/>
        <end position="120"/>
    </location>
</feature>
<evidence type="ECO:0000259" key="2">
    <source>
        <dbReference type="Pfam" id="PF04717"/>
    </source>
</evidence>
<dbReference type="Gene3D" id="2.40.50.230">
    <property type="entry name" value="Gp5 N-terminal domain"/>
    <property type="match status" value="1"/>
</dbReference>
<dbReference type="Pfam" id="PF04717">
    <property type="entry name" value="Phage_base_V"/>
    <property type="match status" value="1"/>
</dbReference>
<dbReference type="RefSeq" id="WP_090660819.1">
    <property type="nucleotide sequence ID" value="NZ_FOIA01000032.1"/>
</dbReference>
<dbReference type="InterPro" id="IPR006531">
    <property type="entry name" value="Gp5/Vgr_OB"/>
</dbReference>
<keyword evidence="4" id="KW-1185">Reference proteome</keyword>
<name>A0A1I0F1L1_9PROT</name>
<dbReference type="EMBL" id="FOIA01000032">
    <property type="protein sequence ID" value="SET51670.1"/>
    <property type="molecule type" value="Genomic_DNA"/>
</dbReference>
<feature type="domain" description="Gp5/Type VI secretion system Vgr protein OB-fold" evidence="2">
    <location>
        <begin position="22"/>
        <end position="98"/>
    </location>
</feature>
<dbReference type="SUPFAM" id="SSF69255">
    <property type="entry name" value="gp5 N-terminal domain-like"/>
    <property type="match status" value="1"/>
</dbReference>